<accession>A0ACC0B4U2</accession>
<dbReference type="EMBL" id="CM044704">
    <property type="protein sequence ID" value="KAI5667668.1"/>
    <property type="molecule type" value="Genomic_DNA"/>
</dbReference>
<keyword evidence="2" id="KW-1185">Reference proteome</keyword>
<gene>
    <name evidence="1" type="ORF">M9H77_17521</name>
</gene>
<evidence type="ECO:0000313" key="1">
    <source>
        <dbReference type="EMBL" id="KAI5667668.1"/>
    </source>
</evidence>
<sequence length="130" mass="14809">MEKRERERTLSKSTFTKQFMQYYKKTFSFNVFNKTDACTYMRVSSAAGKSERIKTYQGSFYAPNLKEHSGSPKRGHRNQILVSLSQYQPNTIRALDYKQPHSHITGQNRLQTPGAPTRSALGPTLVSSPS</sequence>
<organism evidence="1 2">
    <name type="scientific">Catharanthus roseus</name>
    <name type="common">Madagascar periwinkle</name>
    <name type="synonym">Vinca rosea</name>
    <dbReference type="NCBI Taxonomy" id="4058"/>
    <lineage>
        <taxon>Eukaryota</taxon>
        <taxon>Viridiplantae</taxon>
        <taxon>Streptophyta</taxon>
        <taxon>Embryophyta</taxon>
        <taxon>Tracheophyta</taxon>
        <taxon>Spermatophyta</taxon>
        <taxon>Magnoliopsida</taxon>
        <taxon>eudicotyledons</taxon>
        <taxon>Gunneridae</taxon>
        <taxon>Pentapetalae</taxon>
        <taxon>asterids</taxon>
        <taxon>lamiids</taxon>
        <taxon>Gentianales</taxon>
        <taxon>Apocynaceae</taxon>
        <taxon>Rauvolfioideae</taxon>
        <taxon>Vinceae</taxon>
        <taxon>Catharanthinae</taxon>
        <taxon>Catharanthus</taxon>
    </lineage>
</organism>
<comment type="caution">
    <text evidence="1">The sequence shown here is derived from an EMBL/GenBank/DDBJ whole genome shotgun (WGS) entry which is preliminary data.</text>
</comment>
<reference evidence="2" key="1">
    <citation type="journal article" date="2023" name="Nat. Plants">
        <title>Single-cell RNA sequencing provides a high-resolution roadmap for understanding the multicellular compartmentation of specialized metabolism.</title>
        <authorList>
            <person name="Sun S."/>
            <person name="Shen X."/>
            <person name="Li Y."/>
            <person name="Li Y."/>
            <person name="Wang S."/>
            <person name="Li R."/>
            <person name="Zhang H."/>
            <person name="Shen G."/>
            <person name="Guo B."/>
            <person name="Wei J."/>
            <person name="Xu J."/>
            <person name="St-Pierre B."/>
            <person name="Chen S."/>
            <person name="Sun C."/>
        </authorList>
    </citation>
    <scope>NUCLEOTIDE SEQUENCE [LARGE SCALE GENOMIC DNA]</scope>
</reference>
<evidence type="ECO:0000313" key="2">
    <source>
        <dbReference type="Proteomes" id="UP001060085"/>
    </source>
</evidence>
<protein>
    <submittedName>
        <fullName evidence="1">Uncharacterized protein</fullName>
    </submittedName>
</protein>
<dbReference type="Proteomes" id="UP001060085">
    <property type="component" value="Linkage Group LG04"/>
</dbReference>
<name>A0ACC0B4U2_CATRO</name>
<proteinExistence type="predicted"/>